<dbReference type="PANTHER" id="PTHR36558">
    <property type="entry name" value="GLR1098 PROTEIN"/>
    <property type="match status" value="1"/>
</dbReference>
<protein>
    <submittedName>
        <fullName evidence="2">Uma2 family endonuclease</fullName>
    </submittedName>
</protein>
<evidence type="ECO:0000259" key="1">
    <source>
        <dbReference type="Pfam" id="PF05685"/>
    </source>
</evidence>
<dbReference type="SUPFAM" id="SSF52980">
    <property type="entry name" value="Restriction endonuclease-like"/>
    <property type="match status" value="1"/>
</dbReference>
<dbReference type="Gene3D" id="3.90.1570.10">
    <property type="entry name" value="tt1808, chain A"/>
    <property type="match status" value="1"/>
</dbReference>
<organism evidence="2 3">
    <name type="scientific">Luteolibacter arcticus</name>
    <dbReference type="NCBI Taxonomy" id="1581411"/>
    <lineage>
        <taxon>Bacteria</taxon>
        <taxon>Pseudomonadati</taxon>
        <taxon>Verrucomicrobiota</taxon>
        <taxon>Verrucomicrobiia</taxon>
        <taxon>Verrucomicrobiales</taxon>
        <taxon>Verrucomicrobiaceae</taxon>
        <taxon>Luteolibacter</taxon>
    </lineage>
</organism>
<evidence type="ECO:0000313" key="3">
    <source>
        <dbReference type="Proteomes" id="UP001320876"/>
    </source>
</evidence>
<dbReference type="Pfam" id="PF05685">
    <property type="entry name" value="Uma2"/>
    <property type="match status" value="1"/>
</dbReference>
<dbReference type="CDD" id="cd06260">
    <property type="entry name" value="DUF820-like"/>
    <property type="match status" value="1"/>
</dbReference>
<dbReference type="Proteomes" id="UP001320876">
    <property type="component" value="Unassembled WGS sequence"/>
</dbReference>
<keyword evidence="2" id="KW-0540">Nuclease</keyword>
<keyword evidence="3" id="KW-1185">Reference proteome</keyword>
<name>A0ABT3GMW4_9BACT</name>
<dbReference type="EMBL" id="JAPDDT010000010">
    <property type="protein sequence ID" value="MCW1924855.1"/>
    <property type="molecule type" value="Genomic_DNA"/>
</dbReference>
<gene>
    <name evidence="2" type="ORF">OKA05_19995</name>
</gene>
<feature type="domain" description="Putative restriction endonuclease" evidence="1">
    <location>
        <begin position="12"/>
        <end position="172"/>
    </location>
</feature>
<dbReference type="PANTHER" id="PTHR36558:SF1">
    <property type="entry name" value="RESTRICTION ENDONUCLEASE DOMAIN-CONTAINING PROTEIN-RELATED"/>
    <property type="match status" value="1"/>
</dbReference>
<evidence type="ECO:0000313" key="2">
    <source>
        <dbReference type="EMBL" id="MCW1924855.1"/>
    </source>
</evidence>
<keyword evidence="2" id="KW-0255">Endonuclease</keyword>
<dbReference type="InterPro" id="IPR011335">
    <property type="entry name" value="Restrct_endonuc-II-like"/>
</dbReference>
<reference evidence="2 3" key="1">
    <citation type="submission" date="2022-10" db="EMBL/GenBank/DDBJ databases">
        <title>Luteolibacter arcticus strain CCTCC AB 2014275, whole genome shotgun sequencing project.</title>
        <authorList>
            <person name="Zhao G."/>
            <person name="Shen L."/>
        </authorList>
    </citation>
    <scope>NUCLEOTIDE SEQUENCE [LARGE SCALE GENOMIC DNA]</scope>
    <source>
        <strain evidence="2 3">CCTCC AB 2014275</strain>
    </source>
</reference>
<dbReference type="InterPro" id="IPR012296">
    <property type="entry name" value="Nuclease_put_TT1808"/>
</dbReference>
<sequence>MTALKKPELVTVEDYLAGEEHSDLRHEYLGGVIHAMSGGTNDHAAIAANGILSLGSQLRGKPCRPFGSDAKVRVEYPDHTRFYYPDLQVVCQLNSGTDHYQERPAVVLEVLSESTRRTDMGEKKDAYLTIPSLKVLLLVESDRPRVVVYRRRSGGGFEAEEYSGLAEVISLVEIGCELPLAELYEGIAWG</sequence>
<dbReference type="RefSeq" id="WP_264488964.1">
    <property type="nucleotide sequence ID" value="NZ_JAPDDT010000010.1"/>
</dbReference>
<comment type="caution">
    <text evidence="2">The sequence shown here is derived from an EMBL/GenBank/DDBJ whole genome shotgun (WGS) entry which is preliminary data.</text>
</comment>
<dbReference type="GO" id="GO:0004519">
    <property type="term" value="F:endonuclease activity"/>
    <property type="evidence" value="ECO:0007669"/>
    <property type="project" value="UniProtKB-KW"/>
</dbReference>
<keyword evidence="2" id="KW-0378">Hydrolase</keyword>
<proteinExistence type="predicted"/>
<dbReference type="InterPro" id="IPR008538">
    <property type="entry name" value="Uma2"/>
</dbReference>
<accession>A0ABT3GMW4</accession>